<evidence type="ECO:0000313" key="16">
    <source>
        <dbReference type="Proteomes" id="UP000580856"/>
    </source>
</evidence>
<gene>
    <name evidence="15" type="ORF">GGQ74_001376</name>
</gene>
<evidence type="ECO:0000256" key="12">
    <source>
        <dbReference type="ARBA" id="ARBA00023136"/>
    </source>
</evidence>
<keyword evidence="12 13" id="KW-0472">Membrane</keyword>
<dbReference type="EMBL" id="JAATJA010000001">
    <property type="protein sequence ID" value="NJB67736.1"/>
    <property type="molecule type" value="Genomic_DNA"/>
</dbReference>
<evidence type="ECO:0000256" key="3">
    <source>
        <dbReference type="ARBA" id="ARBA00007931"/>
    </source>
</evidence>
<reference evidence="15 16" key="1">
    <citation type="submission" date="2020-03" db="EMBL/GenBank/DDBJ databases">
        <title>Genomic Encyclopedia of Type Strains, Phase IV (KMG-IV): sequencing the most valuable type-strain genomes for metagenomic binning, comparative biology and taxonomic classification.</title>
        <authorList>
            <person name="Goeker M."/>
        </authorList>
    </citation>
    <scope>NUCLEOTIDE SEQUENCE [LARGE SCALE GENOMIC DNA]</scope>
    <source>
        <strain evidence="15 16">DSM 24233</strain>
    </source>
</reference>
<feature type="domain" description="Peptidase M50" evidence="14">
    <location>
        <begin position="129"/>
        <end position="165"/>
    </location>
</feature>
<evidence type="ECO:0000256" key="10">
    <source>
        <dbReference type="ARBA" id="ARBA00022989"/>
    </source>
</evidence>
<comment type="similarity">
    <text evidence="3">Belongs to the peptidase M50B family.</text>
</comment>
<evidence type="ECO:0000256" key="5">
    <source>
        <dbReference type="ARBA" id="ARBA00022670"/>
    </source>
</evidence>
<keyword evidence="11" id="KW-0482">Metalloprotease</keyword>
<keyword evidence="8" id="KW-0378">Hydrolase</keyword>
<comment type="subcellular location">
    <subcellularLocation>
        <location evidence="2">Cell membrane</location>
        <topology evidence="2">Multi-pass membrane protein</topology>
    </subcellularLocation>
</comment>
<evidence type="ECO:0000256" key="11">
    <source>
        <dbReference type="ARBA" id="ARBA00023049"/>
    </source>
</evidence>
<keyword evidence="16" id="KW-1185">Reference proteome</keyword>
<proteinExistence type="inferred from homology"/>
<dbReference type="InterPro" id="IPR052348">
    <property type="entry name" value="Metallopeptidase_M50B"/>
</dbReference>
<dbReference type="InterPro" id="IPR008915">
    <property type="entry name" value="Peptidase_M50"/>
</dbReference>
<feature type="transmembrane region" description="Helical" evidence="13">
    <location>
        <begin position="180"/>
        <end position="207"/>
    </location>
</feature>
<evidence type="ECO:0000259" key="14">
    <source>
        <dbReference type="Pfam" id="PF02163"/>
    </source>
</evidence>
<name>A0A846QG14_9BACT</name>
<dbReference type="GO" id="GO:0046872">
    <property type="term" value="F:metal ion binding"/>
    <property type="evidence" value="ECO:0007669"/>
    <property type="project" value="UniProtKB-KW"/>
</dbReference>
<evidence type="ECO:0000256" key="9">
    <source>
        <dbReference type="ARBA" id="ARBA00022833"/>
    </source>
</evidence>
<dbReference type="InterPro" id="IPR044537">
    <property type="entry name" value="Rip2-like"/>
</dbReference>
<keyword evidence="10 13" id="KW-1133">Transmembrane helix</keyword>
<dbReference type="GO" id="GO:0005886">
    <property type="term" value="C:plasma membrane"/>
    <property type="evidence" value="ECO:0007669"/>
    <property type="project" value="UniProtKB-SubCell"/>
</dbReference>
<evidence type="ECO:0000256" key="4">
    <source>
        <dbReference type="ARBA" id="ARBA00022475"/>
    </source>
</evidence>
<keyword evidence="9" id="KW-0862">Zinc</keyword>
<keyword evidence="6 13" id="KW-0812">Transmembrane</keyword>
<feature type="transmembrane region" description="Helical" evidence="13">
    <location>
        <begin position="88"/>
        <end position="113"/>
    </location>
</feature>
<feature type="transmembrane region" description="Helical" evidence="13">
    <location>
        <begin position="49"/>
        <end position="68"/>
    </location>
</feature>
<dbReference type="AlphaFoldDB" id="A0A846QG14"/>
<evidence type="ECO:0000256" key="6">
    <source>
        <dbReference type="ARBA" id="ARBA00022692"/>
    </source>
</evidence>
<dbReference type="Pfam" id="PF02163">
    <property type="entry name" value="Peptidase_M50"/>
    <property type="match status" value="1"/>
</dbReference>
<evidence type="ECO:0000256" key="8">
    <source>
        <dbReference type="ARBA" id="ARBA00022801"/>
    </source>
</evidence>
<evidence type="ECO:0000256" key="1">
    <source>
        <dbReference type="ARBA" id="ARBA00001947"/>
    </source>
</evidence>
<feature type="transmembrane region" description="Helical" evidence="13">
    <location>
        <begin position="125"/>
        <end position="149"/>
    </location>
</feature>
<dbReference type="PANTHER" id="PTHR35864:SF1">
    <property type="entry name" value="ZINC METALLOPROTEASE YWHC-RELATED"/>
    <property type="match status" value="1"/>
</dbReference>
<sequence length="210" mass="23021">MRIAILAVPFLLAVTCHEVAHGLAAYWYGDPTAKFAGRLTFNPIRHMDPMGTLVFLLTALTSGFIIGWAKPVPINPRNFRDIRKGIIVVSAAGAAMNFLLAVALYAVFALMLAFPPAPGGMGEFFFVPLVNIVRYGVLINVILGVFNLLPIPPLDGSKILAELLPPRLAYKYMQLERYGFIILLVLVMTGMLRFVFAPVLSVLAPLLHMI</sequence>
<accession>A0A846QG14</accession>
<keyword evidence="4" id="KW-1003">Cell membrane</keyword>
<organism evidence="15 16">
    <name type="scientific">Desulfobaculum xiamenense</name>
    <dbReference type="NCBI Taxonomy" id="995050"/>
    <lineage>
        <taxon>Bacteria</taxon>
        <taxon>Pseudomonadati</taxon>
        <taxon>Thermodesulfobacteriota</taxon>
        <taxon>Desulfovibrionia</taxon>
        <taxon>Desulfovibrionales</taxon>
        <taxon>Desulfovibrionaceae</taxon>
        <taxon>Desulfobaculum</taxon>
    </lineage>
</organism>
<evidence type="ECO:0000256" key="13">
    <source>
        <dbReference type="SAM" id="Phobius"/>
    </source>
</evidence>
<dbReference type="GO" id="GO:0008237">
    <property type="term" value="F:metallopeptidase activity"/>
    <property type="evidence" value="ECO:0007669"/>
    <property type="project" value="UniProtKB-KW"/>
</dbReference>
<evidence type="ECO:0000256" key="7">
    <source>
        <dbReference type="ARBA" id="ARBA00022723"/>
    </source>
</evidence>
<comment type="caution">
    <text evidence="15">The sequence shown here is derived from an EMBL/GenBank/DDBJ whole genome shotgun (WGS) entry which is preliminary data.</text>
</comment>
<dbReference type="RefSeq" id="WP_342448587.1">
    <property type="nucleotide sequence ID" value="NZ_JAATJA010000001.1"/>
</dbReference>
<comment type="cofactor">
    <cofactor evidence="1">
        <name>Zn(2+)</name>
        <dbReference type="ChEBI" id="CHEBI:29105"/>
    </cofactor>
</comment>
<keyword evidence="5 15" id="KW-0645">Protease</keyword>
<protein>
    <submittedName>
        <fullName evidence="15">Zn-dependent protease</fullName>
    </submittedName>
</protein>
<evidence type="ECO:0000313" key="15">
    <source>
        <dbReference type="EMBL" id="NJB67736.1"/>
    </source>
</evidence>
<dbReference type="CDD" id="cd06158">
    <property type="entry name" value="S2P-M50_like_1"/>
    <property type="match status" value="1"/>
</dbReference>
<keyword evidence="7" id="KW-0479">Metal-binding</keyword>
<dbReference type="PANTHER" id="PTHR35864">
    <property type="entry name" value="ZINC METALLOPROTEASE MJ0611-RELATED"/>
    <property type="match status" value="1"/>
</dbReference>
<dbReference type="GO" id="GO:0006508">
    <property type="term" value="P:proteolysis"/>
    <property type="evidence" value="ECO:0007669"/>
    <property type="project" value="UniProtKB-KW"/>
</dbReference>
<evidence type="ECO:0000256" key="2">
    <source>
        <dbReference type="ARBA" id="ARBA00004651"/>
    </source>
</evidence>
<dbReference type="Proteomes" id="UP000580856">
    <property type="component" value="Unassembled WGS sequence"/>
</dbReference>